<accession>A0ACB9GFK7</accession>
<dbReference type="EMBL" id="CM042010">
    <property type="protein sequence ID" value="KAI3782273.1"/>
    <property type="molecule type" value="Genomic_DNA"/>
</dbReference>
<reference evidence="1 2" key="2">
    <citation type="journal article" date="2022" name="Mol. Ecol. Resour.">
        <title>The genomes of chicory, endive, great burdock and yacon provide insights into Asteraceae paleo-polyploidization history and plant inulin production.</title>
        <authorList>
            <person name="Fan W."/>
            <person name="Wang S."/>
            <person name="Wang H."/>
            <person name="Wang A."/>
            <person name="Jiang F."/>
            <person name="Liu H."/>
            <person name="Zhao H."/>
            <person name="Xu D."/>
            <person name="Zhang Y."/>
        </authorList>
    </citation>
    <scope>NUCLEOTIDE SEQUENCE [LARGE SCALE GENOMIC DNA]</scope>
    <source>
        <strain evidence="2">cv. Punajuju</strain>
        <tissue evidence="1">Leaves</tissue>
    </source>
</reference>
<protein>
    <submittedName>
        <fullName evidence="1">Uncharacterized protein</fullName>
    </submittedName>
</protein>
<comment type="caution">
    <text evidence="1">The sequence shown here is derived from an EMBL/GenBank/DDBJ whole genome shotgun (WGS) entry which is preliminary data.</text>
</comment>
<proteinExistence type="predicted"/>
<gene>
    <name evidence="1" type="ORF">L2E82_12313</name>
</gene>
<dbReference type="Proteomes" id="UP001055811">
    <property type="component" value="Linkage Group LG02"/>
</dbReference>
<sequence length="71" mass="8214">MEASGTCIECFPSISLHLGFEKGGREETNHRKNQNSRSSHTSRLPFSSSWRKTRWNPKSTSISHSYWKLQC</sequence>
<evidence type="ECO:0000313" key="2">
    <source>
        <dbReference type="Proteomes" id="UP001055811"/>
    </source>
</evidence>
<keyword evidence="2" id="KW-1185">Reference proteome</keyword>
<organism evidence="1 2">
    <name type="scientific">Cichorium intybus</name>
    <name type="common">Chicory</name>
    <dbReference type="NCBI Taxonomy" id="13427"/>
    <lineage>
        <taxon>Eukaryota</taxon>
        <taxon>Viridiplantae</taxon>
        <taxon>Streptophyta</taxon>
        <taxon>Embryophyta</taxon>
        <taxon>Tracheophyta</taxon>
        <taxon>Spermatophyta</taxon>
        <taxon>Magnoliopsida</taxon>
        <taxon>eudicotyledons</taxon>
        <taxon>Gunneridae</taxon>
        <taxon>Pentapetalae</taxon>
        <taxon>asterids</taxon>
        <taxon>campanulids</taxon>
        <taxon>Asterales</taxon>
        <taxon>Asteraceae</taxon>
        <taxon>Cichorioideae</taxon>
        <taxon>Cichorieae</taxon>
        <taxon>Cichoriinae</taxon>
        <taxon>Cichorium</taxon>
    </lineage>
</organism>
<name>A0ACB9GFK7_CICIN</name>
<evidence type="ECO:0000313" key="1">
    <source>
        <dbReference type="EMBL" id="KAI3782273.1"/>
    </source>
</evidence>
<reference evidence="2" key="1">
    <citation type="journal article" date="2022" name="Mol. Ecol. Resour.">
        <title>The genomes of chicory, endive, great burdock and yacon provide insights into Asteraceae palaeo-polyploidization history and plant inulin production.</title>
        <authorList>
            <person name="Fan W."/>
            <person name="Wang S."/>
            <person name="Wang H."/>
            <person name="Wang A."/>
            <person name="Jiang F."/>
            <person name="Liu H."/>
            <person name="Zhao H."/>
            <person name="Xu D."/>
            <person name="Zhang Y."/>
        </authorList>
    </citation>
    <scope>NUCLEOTIDE SEQUENCE [LARGE SCALE GENOMIC DNA]</scope>
    <source>
        <strain evidence="2">cv. Punajuju</strain>
    </source>
</reference>